<dbReference type="GO" id="GO:0005737">
    <property type="term" value="C:cytoplasm"/>
    <property type="evidence" value="ECO:0007669"/>
    <property type="project" value="UniProtKB-SubCell"/>
</dbReference>
<evidence type="ECO:0000256" key="3">
    <source>
        <dbReference type="ARBA" id="ARBA00022490"/>
    </source>
</evidence>
<dbReference type="Pfam" id="PF10248">
    <property type="entry name" value="Mlf1IP"/>
    <property type="match status" value="1"/>
</dbReference>
<feature type="compositionally biased region" description="Basic and acidic residues" evidence="5">
    <location>
        <begin position="160"/>
        <end position="179"/>
    </location>
</feature>
<feature type="compositionally biased region" description="Polar residues" evidence="5">
    <location>
        <begin position="322"/>
        <end position="335"/>
    </location>
</feature>
<comment type="caution">
    <text evidence="6">The sequence shown here is derived from an EMBL/GenBank/DDBJ whole genome shotgun (WGS) entry which is preliminary data.</text>
</comment>
<feature type="region of interest" description="Disordered" evidence="5">
    <location>
        <begin position="227"/>
        <end position="254"/>
    </location>
</feature>
<keyword evidence="3" id="KW-0963">Cytoplasm</keyword>
<organism evidence="6 7">
    <name type="scientific">Zostera marina</name>
    <name type="common">Eelgrass</name>
    <dbReference type="NCBI Taxonomy" id="29655"/>
    <lineage>
        <taxon>Eukaryota</taxon>
        <taxon>Viridiplantae</taxon>
        <taxon>Streptophyta</taxon>
        <taxon>Embryophyta</taxon>
        <taxon>Tracheophyta</taxon>
        <taxon>Spermatophyta</taxon>
        <taxon>Magnoliopsida</taxon>
        <taxon>Liliopsida</taxon>
        <taxon>Zosteraceae</taxon>
        <taxon>Zostera</taxon>
    </lineage>
</organism>
<reference evidence="7" key="1">
    <citation type="journal article" date="2016" name="Nature">
        <title>The genome of the seagrass Zostera marina reveals angiosperm adaptation to the sea.</title>
        <authorList>
            <person name="Olsen J.L."/>
            <person name="Rouze P."/>
            <person name="Verhelst B."/>
            <person name="Lin Y.-C."/>
            <person name="Bayer T."/>
            <person name="Collen J."/>
            <person name="Dattolo E."/>
            <person name="De Paoli E."/>
            <person name="Dittami S."/>
            <person name="Maumus F."/>
            <person name="Michel G."/>
            <person name="Kersting A."/>
            <person name="Lauritano C."/>
            <person name="Lohaus R."/>
            <person name="Toepel M."/>
            <person name="Tonon T."/>
            <person name="Vanneste K."/>
            <person name="Amirebrahimi M."/>
            <person name="Brakel J."/>
            <person name="Bostroem C."/>
            <person name="Chovatia M."/>
            <person name="Grimwood J."/>
            <person name="Jenkins J.W."/>
            <person name="Jueterbock A."/>
            <person name="Mraz A."/>
            <person name="Stam W.T."/>
            <person name="Tice H."/>
            <person name="Bornberg-Bauer E."/>
            <person name="Green P.J."/>
            <person name="Pearson G.A."/>
            <person name="Procaccini G."/>
            <person name="Duarte C.M."/>
            <person name="Schmutz J."/>
            <person name="Reusch T.B.H."/>
            <person name="Van de Peer Y."/>
        </authorList>
    </citation>
    <scope>NUCLEOTIDE SEQUENCE [LARGE SCALE GENOMIC DNA]</scope>
    <source>
        <strain evidence="7">cv. Finnish</strain>
    </source>
</reference>
<dbReference type="AlphaFoldDB" id="A0A0K9P4D2"/>
<keyword evidence="7" id="KW-1185">Reference proteome</keyword>
<protein>
    <submittedName>
        <fullName evidence="6">Calcium-bindingEF-hand family protein</fullName>
    </submittedName>
</protein>
<sequence>MQPGRRGGRNDFRNRSFFPNMSIEDDLNEDPFSRFQNMVGSSMFGPGMMESSMFGQGMFGPGMFPSIGGSGMFPDVGGSSIFQGFGGSSMFSPDTFGLRGLRQHPFGHPSDVGFHEQQPHQINQSTGPIITEITSDDEVEEDKINVSDSQGEVSRKHSRSGKEPFIEHPDDQRTEEKKIRPMQSSNNKRNFTAVEAAQPQSNFYSYQSSSVTYGGHDGAYYKASTTRRTGSDGLTLEESKEADTTTGKASHRISRGHYDKGHSVLKNINSGGRVDTNEVLHNLHEDELSGFNNEWEVKARRHLPGYQGLDMLDNQSRRRSNGNRMRQNLSLPSTTEQHEFGKSGNRTSRGA</sequence>
<dbReference type="PANTHER" id="PTHR13105">
    <property type="entry name" value="MYELOID LEUKEMIA FACTOR"/>
    <property type="match status" value="1"/>
</dbReference>
<evidence type="ECO:0000256" key="2">
    <source>
        <dbReference type="ARBA" id="ARBA00008332"/>
    </source>
</evidence>
<dbReference type="Proteomes" id="UP000036987">
    <property type="component" value="Unassembled WGS sequence"/>
</dbReference>
<keyword evidence="4" id="KW-0597">Phosphoprotein</keyword>
<accession>A0A0K9P4D2</accession>
<dbReference type="OrthoDB" id="8707547at2759"/>
<dbReference type="InterPro" id="IPR019376">
    <property type="entry name" value="Myeloid_leukemia_factor"/>
</dbReference>
<evidence type="ECO:0000313" key="6">
    <source>
        <dbReference type="EMBL" id="KMZ63045.1"/>
    </source>
</evidence>
<name>A0A0K9P4D2_ZOSMR</name>
<evidence type="ECO:0000256" key="1">
    <source>
        <dbReference type="ARBA" id="ARBA00004496"/>
    </source>
</evidence>
<dbReference type="OMA" id="NPRKQGR"/>
<comment type="similarity">
    <text evidence="2">Belongs to the MLF family.</text>
</comment>
<feature type="region of interest" description="Disordered" evidence="5">
    <location>
        <begin position="135"/>
        <end position="188"/>
    </location>
</feature>
<comment type="subcellular location">
    <subcellularLocation>
        <location evidence="1">Cytoplasm</location>
    </subcellularLocation>
</comment>
<gene>
    <name evidence="6" type="ORF">ZOSMA_42G00840</name>
</gene>
<evidence type="ECO:0000313" key="7">
    <source>
        <dbReference type="Proteomes" id="UP000036987"/>
    </source>
</evidence>
<evidence type="ECO:0000256" key="4">
    <source>
        <dbReference type="ARBA" id="ARBA00022553"/>
    </source>
</evidence>
<feature type="region of interest" description="Disordered" evidence="5">
    <location>
        <begin position="308"/>
        <end position="351"/>
    </location>
</feature>
<dbReference type="STRING" id="29655.A0A0K9P4D2"/>
<proteinExistence type="inferred from homology"/>
<dbReference type="EMBL" id="LFYR01001279">
    <property type="protein sequence ID" value="KMZ63045.1"/>
    <property type="molecule type" value="Genomic_DNA"/>
</dbReference>
<evidence type="ECO:0000256" key="5">
    <source>
        <dbReference type="SAM" id="MobiDB-lite"/>
    </source>
</evidence>